<proteinExistence type="predicted"/>
<accession>A0AAD5BF69</accession>
<feature type="compositionally biased region" description="Polar residues" evidence="1">
    <location>
        <begin position="398"/>
        <end position="408"/>
    </location>
</feature>
<reference evidence="2 3" key="1">
    <citation type="journal article" date="2022" name="DNA Res.">
        <title>Genome analysis of five recently described species of the CUG-Ser clade uncovers Candida theae as a new hybrid lineage with pathogenic potential in the Candida parapsilosis species complex.</title>
        <authorList>
            <person name="Mixao V."/>
            <person name="Del Olmo V."/>
            <person name="Hegedusova E."/>
            <person name="Saus E."/>
            <person name="Pryszcz L."/>
            <person name="Cillingova A."/>
            <person name="Nosek J."/>
            <person name="Gabaldon T."/>
        </authorList>
    </citation>
    <scope>NUCLEOTIDE SEQUENCE [LARGE SCALE GENOMIC DNA]</scope>
    <source>
        <strain evidence="2 3">CBS 12239</strain>
    </source>
</reference>
<dbReference type="RefSeq" id="XP_051609173.1">
    <property type="nucleotide sequence ID" value="XM_051751559.1"/>
</dbReference>
<protein>
    <submittedName>
        <fullName evidence="2">Uncharacterized protein</fullName>
    </submittedName>
</protein>
<feature type="region of interest" description="Disordered" evidence="1">
    <location>
        <begin position="345"/>
        <end position="423"/>
    </location>
</feature>
<gene>
    <name evidence="2" type="ORF">KGF57_002264</name>
</gene>
<dbReference type="Proteomes" id="UP001204833">
    <property type="component" value="Unassembled WGS sequence"/>
</dbReference>
<evidence type="ECO:0000313" key="3">
    <source>
        <dbReference type="Proteomes" id="UP001204833"/>
    </source>
</evidence>
<dbReference type="AlphaFoldDB" id="A0AAD5BF69"/>
<name>A0AAD5BF69_9ASCO</name>
<comment type="caution">
    <text evidence="2">The sequence shown here is derived from an EMBL/GenBank/DDBJ whole genome shotgun (WGS) entry which is preliminary data.</text>
</comment>
<evidence type="ECO:0000313" key="2">
    <source>
        <dbReference type="EMBL" id="KAI5958830.1"/>
    </source>
</evidence>
<sequence length="450" mass="50223">MKYRNRTEAGPDPMIQYNNTANESDLLRYKLSPDQLRRLREPRWRSCSEPVTGTITTTTTPTATQYIQRPFTADNEITHISDSEDDSELPPLSATSQSTFQTKLNSVLPTFTMEDDYFDYDGNGTVQSQLSNENFHSVDFASNDDEENCAMGSAGRASDAVRRGGCSTSRKAGPLLSGEAETVENADHDDDEDVILIGSSQVVAANSSSSFNTEMERNIDFEEENEATEELDKTQLLKDLADTRILSPIHEQKFDPSEIERCSTPLVDDKKLVKSECESDAYAIKTESVSCLGGEYVKKELESCVNVKSEPDGVDSKQITKSNVARIKKEFLNDAATLKKEKLIKPSPTFEVKREEEEPKVVKERESQVLDPTNRAGKEGKGKPNHNSAPLQDEVNFSGGQENKQPAPNRTLKRKRIPSKPLSAIVNTKTRRVGLSKIKEHLHERIKKKA</sequence>
<keyword evidence="3" id="KW-1185">Reference proteome</keyword>
<evidence type="ECO:0000256" key="1">
    <source>
        <dbReference type="SAM" id="MobiDB-lite"/>
    </source>
</evidence>
<dbReference type="GeneID" id="76150323"/>
<dbReference type="EMBL" id="JAIHNG010000115">
    <property type="protein sequence ID" value="KAI5958830.1"/>
    <property type="molecule type" value="Genomic_DNA"/>
</dbReference>
<organism evidence="2 3">
    <name type="scientific">Candida theae</name>
    <dbReference type="NCBI Taxonomy" id="1198502"/>
    <lineage>
        <taxon>Eukaryota</taxon>
        <taxon>Fungi</taxon>
        <taxon>Dikarya</taxon>
        <taxon>Ascomycota</taxon>
        <taxon>Saccharomycotina</taxon>
        <taxon>Pichiomycetes</taxon>
        <taxon>Debaryomycetaceae</taxon>
        <taxon>Candida/Lodderomyces clade</taxon>
        <taxon>Candida</taxon>
    </lineage>
</organism>
<feature type="compositionally biased region" description="Basic and acidic residues" evidence="1">
    <location>
        <begin position="351"/>
        <end position="368"/>
    </location>
</feature>